<feature type="region of interest" description="Disordered" evidence="1">
    <location>
        <begin position="210"/>
        <end position="230"/>
    </location>
</feature>
<name>A0AAJ0F532_9PEZI</name>
<protein>
    <submittedName>
        <fullName evidence="2">Uncharacterized protein</fullName>
    </submittedName>
</protein>
<sequence>MRPLPLPKTWGETYDLVLPSRYPLHPATKIKGHDCRKYPRFRPPSSRTRKPPSGQPPKLPSKPSYASRLSQSNDQNQSEEQRRSPPTTWAVSSHAFGLGDYGSPRARVIGVYFGRAGDCLRAREKMRTSIREPMHDKDVLIGDGPWPVQRRELPAHLAGNRGGFASGAGNDWPELRVSQRYLVMVSSLRSSPMAFFISAVERASKIVEAGSEREEGRVESPANKTEELNPGCAESELVGEVERVVLVLLDGGNLDANG</sequence>
<keyword evidence="3" id="KW-1185">Reference proteome</keyword>
<evidence type="ECO:0000313" key="2">
    <source>
        <dbReference type="EMBL" id="KAK1754077.1"/>
    </source>
</evidence>
<dbReference type="EMBL" id="MU839836">
    <property type="protein sequence ID" value="KAK1754077.1"/>
    <property type="molecule type" value="Genomic_DNA"/>
</dbReference>
<accession>A0AAJ0F532</accession>
<evidence type="ECO:0000313" key="3">
    <source>
        <dbReference type="Proteomes" id="UP001239445"/>
    </source>
</evidence>
<evidence type="ECO:0000256" key="1">
    <source>
        <dbReference type="SAM" id="MobiDB-lite"/>
    </source>
</evidence>
<dbReference type="Proteomes" id="UP001239445">
    <property type="component" value="Unassembled WGS sequence"/>
</dbReference>
<comment type="caution">
    <text evidence="2">The sequence shown here is derived from an EMBL/GenBank/DDBJ whole genome shotgun (WGS) entry which is preliminary data.</text>
</comment>
<organism evidence="2 3">
    <name type="scientific">Echria macrotheca</name>
    <dbReference type="NCBI Taxonomy" id="438768"/>
    <lineage>
        <taxon>Eukaryota</taxon>
        <taxon>Fungi</taxon>
        <taxon>Dikarya</taxon>
        <taxon>Ascomycota</taxon>
        <taxon>Pezizomycotina</taxon>
        <taxon>Sordariomycetes</taxon>
        <taxon>Sordariomycetidae</taxon>
        <taxon>Sordariales</taxon>
        <taxon>Schizotheciaceae</taxon>
        <taxon>Echria</taxon>
    </lineage>
</organism>
<proteinExistence type="predicted"/>
<gene>
    <name evidence="2" type="ORF">QBC47DRAFT_462039</name>
</gene>
<feature type="region of interest" description="Disordered" evidence="1">
    <location>
        <begin position="25"/>
        <end position="89"/>
    </location>
</feature>
<dbReference type="AlphaFoldDB" id="A0AAJ0F532"/>
<reference evidence="2" key="1">
    <citation type="submission" date="2023-06" db="EMBL/GenBank/DDBJ databases">
        <title>Genome-scale phylogeny and comparative genomics of the fungal order Sordariales.</title>
        <authorList>
            <consortium name="Lawrence Berkeley National Laboratory"/>
            <person name="Hensen N."/>
            <person name="Bonometti L."/>
            <person name="Westerberg I."/>
            <person name="Brannstrom I.O."/>
            <person name="Guillou S."/>
            <person name="Cros-Aarteil S."/>
            <person name="Calhoun S."/>
            <person name="Haridas S."/>
            <person name="Kuo A."/>
            <person name="Mondo S."/>
            <person name="Pangilinan J."/>
            <person name="Riley R."/>
            <person name="Labutti K."/>
            <person name="Andreopoulos B."/>
            <person name="Lipzen A."/>
            <person name="Chen C."/>
            <person name="Yanf M."/>
            <person name="Daum C."/>
            <person name="Ng V."/>
            <person name="Clum A."/>
            <person name="Steindorff A."/>
            <person name="Ohm R."/>
            <person name="Martin F."/>
            <person name="Silar P."/>
            <person name="Natvig D."/>
            <person name="Lalanne C."/>
            <person name="Gautier V."/>
            <person name="Ament-Velasquez S.L."/>
            <person name="Kruys A."/>
            <person name="Hutchinson M.I."/>
            <person name="Powell A.J."/>
            <person name="Barry K."/>
            <person name="Miller A.N."/>
            <person name="Grigoriev I.V."/>
            <person name="Debuchy R."/>
            <person name="Gladieux P."/>
            <person name="Thoren M.H."/>
            <person name="Johannesson H."/>
        </authorList>
    </citation>
    <scope>NUCLEOTIDE SEQUENCE</scope>
    <source>
        <strain evidence="2">PSN4</strain>
    </source>
</reference>